<dbReference type="Proteomes" id="UP000007347">
    <property type="component" value="Chromosome"/>
</dbReference>
<dbReference type="CDD" id="cd00038">
    <property type="entry name" value="CAP_ED"/>
    <property type="match status" value="1"/>
</dbReference>
<dbReference type="SMART" id="SM00100">
    <property type="entry name" value="cNMP"/>
    <property type="match status" value="1"/>
</dbReference>
<dbReference type="GO" id="GO:0005829">
    <property type="term" value="C:cytosol"/>
    <property type="evidence" value="ECO:0007669"/>
    <property type="project" value="TreeGrafter"/>
</dbReference>
<dbReference type="PROSITE" id="PS50042">
    <property type="entry name" value="CNMP_BINDING_3"/>
    <property type="match status" value="1"/>
</dbReference>
<dbReference type="InterPro" id="IPR018490">
    <property type="entry name" value="cNMP-bd_dom_sf"/>
</dbReference>
<dbReference type="InterPro" id="IPR000595">
    <property type="entry name" value="cNMP-bd_dom"/>
</dbReference>
<dbReference type="InterPro" id="IPR050397">
    <property type="entry name" value="Env_Response_Regulators"/>
</dbReference>
<dbReference type="PANTHER" id="PTHR24567:SF28">
    <property type="entry name" value="LISTERIOLYSIN REGULATORY PROTEIN"/>
    <property type="match status" value="1"/>
</dbReference>
<sequence length="139" mass="15794">MKCYCNDVIHNGMQVTDNCFRELWLFEDLTDEENAQCRAIGSRGVFHSGQAIFLQGDSAQEMFLIKAGRIKLSKVLENGTEVILDFRKAGDMIGENMICEEIRYPVTAWAMEDTITCGFNKNRFETLIGENKDTGCSYK</sequence>
<dbReference type="KEGG" id="dto:TOL2_C04760"/>
<proteinExistence type="predicted"/>
<evidence type="ECO:0000259" key="1">
    <source>
        <dbReference type="PROSITE" id="PS50042"/>
    </source>
</evidence>
<dbReference type="AlphaFoldDB" id="K0ND26"/>
<dbReference type="Pfam" id="PF00027">
    <property type="entry name" value="cNMP_binding"/>
    <property type="match status" value="1"/>
</dbReference>
<reference evidence="2 3" key="1">
    <citation type="journal article" date="2013" name="Environ. Microbiol.">
        <title>Complete genome, catabolic sub-proteomes and key-metabolites of Desulfobacula toluolica Tol2, a marine, aromatic compound-degrading, sulfate-reducing bacterium.</title>
        <authorList>
            <person name="Wohlbrand L."/>
            <person name="Jacob J.H."/>
            <person name="Kube M."/>
            <person name="Mussmann M."/>
            <person name="Jarling R."/>
            <person name="Beck A."/>
            <person name="Amann R."/>
            <person name="Wilkes H."/>
            <person name="Reinhardt R."/>
            <person name="Rabus R."/>
        </authorList>
    </citation>
    <scope>NUCLEOTIDE SEQUENCE [LARGE SCALE GENOMIC DNA]</scope>
    <source>
        <strain evidence="3">DSM 7467 / Tol2</strain>
    </source>
</reference>
<dbReference type="InterPro" id="IPR014710">
    <property type="entry name" value="RmlC-like_jellyroll"/>
</dbReference>
<dbReference type="RefSeq" id="WP_014956002.1">
    <property type="nucleotide sequence ID" value="NC_018645.1"/>
</dbReference>
<gene>
    <name evidence="2" type="ordered locus">TOL2_C04760</name>
</gene>
<accession>K0ND26</accession>
<dbReference type="SUPFAM" id="SSF51206">
    <property type="entry name" value="cAMP-binding domain-like"/>
    <property type="match status" value="1"/>
</dbReference>
<feature type="domain" description="Cyclic nucleotide-binding" evidence="1">
    <location>
        <begin position="25"/>
        <end position="133"/>
    </location>
</feature>
<dbReference type="HOGENOM" id="CLU_1841923_0_0_7"/>
<keyword evidence="3" id="KW-1185">Reference proteome</keyword>
<evidence type="ECO:0000313" key="2">
    <source>
        <dbReference type="EMBL" id="CCK78645.1"/>
    </source>
</evidence>
<dbReference type="STRING" id="651182.TOL2_C04760"/>
<evidence type="ECO:0000313" key="3">
    <source>
        <dbReference type="Proteomes" id="UP000007347"/>
    </source>
</evidence>
<organism evidence="2 3">
    <name type="scientific">Desulfobacula toluolica (strain DSM 7467 / Tol2)</name>
    <dbReference type="NCBI Taxonomy" id="651182"/>
    <lineage>
        <taxon>Bacteria</taxon>
        <taxon>Pseudomonadati</taxon>
        <taxon>Thermodesulfobacteriota</taxon>
        <taxon>Desulfobacteria</taxon>
        <taxon>Desulfobacterales</taxon>
        <taxon>Desulfobacteraceae</taxon>
        <taxon>Desulfobacula</taxon>
    </lineage>
</organism>
<dbReference type="GO" id="GO:0003700">
    <property type="term" value="F:DNA-binding transcription factor activity"/>
    <property type="evidence" value="ECO:0007669"/>
    <property type="project" value="TreeGrafter"/>
</dbReference>
<name>K0ND26_DESTT</name>
<protein>
    <submittedName>
        <fullName evidence="2">Uncharacterized cyclic nucleotide-binding protein</fullName>
    </submittedName>
</protein>
<dbReference type="PANTHER" id="PTHR24567">
    <property type="entry name" value="CRP FAMILY TRANSCRIPTIONAL REGULATORY PROTEIN"/>
    <property type="match status" value="1"/>
</dbReference>
<dbReference type="OrthoDB" id="5415223at2"/>
<dbReference type="Gene3D" id="2.60.120.10">
    <property type="entry name" value="Jelly Rolls"/>
    <property type="match status" value="1"/>
</dbReference>
<dbReference type="EMBL" id="FO203503">
    <property type="protein sequence ID" value="CCK78645.1"/>
    <property type="molecule type" value="Genomic_DNA"/>
</dbReference>